<keyword evidence="1" id="KW-0812">Transmembrane</keyword>
<keyword evidence="4" id="KW-1185">Reference proteome</keyword>
<dbReference type="Pfam" id="PF03703">
    <property type="entry name" value="bPH_2"/>
    <property type="match status" value="3"/>
</dbReference>
<feature type="transmembrane region" description="Helical" evidence="1">
    <location>
        <begin position="380"/>
        <end position="401"/>
    </location>
</feature>
<keyword evidence="1" id="KW-1133">Transmembrane helix</keyword>
<dbReference type="RefSeq" id="WP_179261814.1">
    <property type="nucleotide sequence ID" value="NZ_CP058601.1"/>
</dbReference>
<dbReference type="PANTHER" id="PTHR34473:SF2">
    <property type="entry name" value="UPF0699 TRANSMEMBRANE PROTEIN YDBT"/>
    <property type="match status" value="1"/>
</dbReference>
<feature type="transmembrane region" description="Helical" evidence="1">
    <location>
        <begin position="46"/>
        <end position="69"/>
    </location>
</feature>
<dbReference type="OrthoDB" id="107421at2157"/>
<feature type="transmembrane region" description="Helical" evidence="1">
    <location>
        <begin position="230"/>
        <end position="251"/>
    </location>
</feature>
<dbReference type="PANTHER" id="PTHR34473">
    <property type="entry name" value="UPF0699 TRANSMEMBRANE PROTEIN YDBS"/>
    <property type="match status" value="1"/>
</dbReference>
<evidence type="ECO:0000259" key="2">
    <source>
        <dbReference type="Pfam" id="PF03703"/>
    </source>
</evidence>
<sequence>MKERTIPDGSRLHVRSIVCRAMDDMSRSVVLVTGVLFVYQDGVRNLRYLLPFVLLYFLAAALWESLYWYRFTYRVTDEDEISIRSGVLRRRHRTVPFGRIEHVRLLESPASRLFGVTGVHCETAGTRDKSEVKLRYVSPETASRLRKTLESSRLDRPHESRSDETRLYDLSARQLAAYSLLRIHYAPVIFAVGTVVSIAVLPFEATASLDALVVTSVRSALPAGFGLSKWGVLIVLAIIAGWVVGAARTAIRLYGFQLTRDDGTLYRRHGLLTRVEEEIPIDNVQIVRCSDNPLVRAFGQTELEIQTAGGSEIMPFDSKTTLVPLAPRADAEEIARLILPFDLDDAATIPKSARKRYVVRYLLVVVLALSATVFGRDYAAALASIPLAAYAIPMLMVPVAAHVRWSSISYTFGTDHLRICNGFWRRREYILPYRNVQRYTVSQTILQRRHDLSTLRIETAAFPLSIGASVPDMDTETAIGFGDRLRRHL</sequence>
<dbReference type="InterPro" id="IPR005182">
    <property type="entry name" value="YdbS-like_PH"/>
</dbReference>
<reference evidence="3 4" key="1">
    <citation type="submission" date="2020-07" db="EMBL/GenBank/DDBJ databases">
        <authorList>
            <person name="Cui H."/>
        </authorList>
    </citation>
    <scope>NUCLEOTIDE SEQUENCE [LARGE SCALE GENOMIC DNA]</scope>
    <source>
        <strain evidence="3 4">YPL8</strain>
    </source>
</reference>
<feature type="transmembrane region" description="Helical" evidence="1">
    <location>
        <begin position="183"/>
        <end position="203"/>
    </location>
</feature>
<dbReference type="AlphaFoldDB" id="A0A7D5KY11"/>
<proteinExistence type="predicted"/>
<organism evidence="3 4">
    <name type="scientific">Natrinema halophilum</name>
    <dbReference type="NCBI Taxonomy" id="1699371"/>
    <lineage>
        <taxon>Archaea</taxon>
        <taxon>Methanobacteriati</taxon>
        <taxon>Methanobacteriota</taxon>
        <taxon>Stenosarchaea group</taxon>
        <taxon>Halobacteria</taxon>
        <taxon>Halobacteriales</taxon>
        <taxon>Natrialbaceae</taxon>
        <taxon>Natrinema</taxon>
    </lineage>
</organism>
<evidence type="ECO:0000313" key="4">
    <source>
        <dbReference type="Proteomes" id="UP000509241"/>
    </source>
</evidence>
<feature type="transmembrane region" description="Helical" evidence="1">
    <location>
        <begin position="357"/>
        <end position="374"/>
    </location>
</feature>
<dbReference type="EMBL" id="CP058601">
    <property type="protein sequence ID" value="QLG49862.1"/>
    <property type="molecule type" value="Genomic_DNA"/>
</dbReference>
<feature type="domain" description="YdbS-like PH" evidence="2">
    <location>
        <begin position="255"/>
        <end position="338"/>
    </location>
</feature>
<keyword evidence="1" id="KW-0472">Membrane</keyword>
<dbReference type="InterPro" id="IPR014529">
    <property type="entry name" value="UCP026631"/>
</dbReference>
<feature type="domain" description="YdbS-like PH" evidence="2">
    <location>
        <begin position="68"/>
        <end position="149"/>
    </location>
</feature>
<dbReference type="KEGG" id="haly:HYG82_13845"/>
<dbReference type="Proteomes" id="UP000509241">
    <property type="component" value="Chromosome"/>
</dbReference>
<name>A0A7D5KY11_9EURY</name>
<dbReference type="PIRSF" id="PIRSF026631">
    <property type="entry name" value="UCP026631"/>
    <property type="match status" value="1"/>
</dbReference>
<dbReference type="GeneID" id="56034394"/>
<accession>A0A7D5KY11</accession>
<protein>
    <submittedName>
        <fullName evidence="3">PH domain-containing protein</fullName>
    </submittedName>
</protein>
<evidence type="ECO:0000313" key="3">
    <source>
        <dbReference type="EMBL" id="QLG49862.1"/>
    </source>
</evidence>
<gene>
    <name evidence="3" type="ORF">HYG82_13845</name>
</gene>
<feature type="domain" description="YdbS-like PH" evidence="2">
    <location>
        <begin position="405"/>
        <end position="477"/>
    </location>
</feature>
<evidence type="ECO:0000256" key="1">
    <source>
        <dbReference type="SAM" id="Phobius"/>
    </source>
</evidence>